<keyword evidence="9" id="KW-0694">RNA-binding</keyword>
<protein>
    <recommendedName>
        <fullName evidence="2">alanine--tRNA ligase</fullName>
        <ecNumber evidence="2">6.1.1.7</ecNumber>
    </recommendedName>
</protein>
<dbReference type="InterPro" id="IPR050058">
    <property type="entry name" value="Ala-tRNA_ligase"/>
</dbReference>
<dbReference type="GO" id="GO:0004813">
    <property type="term" value="F:alanine-tRNA ligase activity"/>
    <property type="evidence" value="ECO:0007669"/>
    <property type="project" value="UniProtKB-EC"/>
</dbReference>
<keyword evidence="3" id="KW-0820">tRNA-binding</keyword>
<dbReference type="SUPFAM" id="SSF101353">
    <property type="entry name" value="Putative anticodon-binding domain of alanyl-tRNA synthetase (AlaRS)"/>
    <property type="match status" value="1"/>
</dbReference>
<name>A0ABD2Q7N2_9PLAT</name>
<organism evidence="14 15">
    <name type="scientific">Cichlidogyrus casuarinus</name>
    <dbReference type="NCBI Taxonomy" id="1844966"/>
    <lineage>
        <taxon>Eukaryota</taxon>
        <taxon>Metazoa</taxon>
        <taxon>Spiralia</taxon>
        <taxon>Lophotrochozoa</taxon>
        <taxon>Platyhelminthes</taxon>
        <taxon>Monogenea</taxon>
        <taxon>Monopisthocotylea</taxon>
        <taxon>Dactylogyridea</taxon>
        <taxon>Ancyrocephalidae</taxon>
        <taxon>Cichlidogyrus</taxon>
    </lineage>
</organism>
<evidence type="ECO:0000256" key="8">
    <source>
        <dbReference type="ARBA" id="ARBA00022840"/>
    </source>
</evidence>
<dbReference type="PANTHER" id="PTHR11777:SF9">
    <property type="entry name" value="ALANINE--TRNA LIGASE, CYTOPLASMIC"/>
    <property type="match status" value="1"/>
</dbReference>
<dbReference type="PRINTS" id="PR00980">
    <property type="entry name" value="TRNASYNTHALA"/>
</dbReference>
<evidence type="ECO:0000256" key="7">
    <source>
        <dbReference type="ARBA" id="ARBA00022833"/>
    </source>
</evidence>
<evidence type="ECO:0000256" key="11">
    <source>
        <dbReference type="ARBA" id="ARBA00023146"/>
    </source>
</evidence>
<evidence type="ECO:0000256" key="1">
    <source>
        <dbReference type="ARBA" id="ARBA00008226"/>
    </source>
</evidence>
<comment type="caution">
    <text evidence="14">The sequence shown here is derived from an EMBL/GenBank/DDBJ whole genome shotgun (WGS) entry which is preliminary data.</text>
</comment>
<keyword evidence="10" id="KW-0648">Protein biosynthesis</keyword>
<evidence type="ECO:0000256" key="6">
    <source>
        <dbReference type="ARBA" id="ARBA00022741"/>
    </source>
</evidence>
<keyword evidence="5" id="KW-0479">Metal-binding</keyword>
<keyword evidence="11" id="KW-0030">Aminoacyl-tRNA synthetase</keyword>
<comment type="similarity">
    <text evidence="1">Belongs to the class-II aminoacyl-tRNA synthetase family.</text>
</comment>
<dbReference type="EMBL" id="JBJKFK010000746">
    <property type="protein sequence ID" value="KAL3315468.1"/>
    <property type="molecule type" value="Genomic_DNA"/>
</dbReference>
<evidence type="ECO:0000256" key="2">
    <source>
        <dbReference type="ARBA" id="ARBA00013168"/>
    </source>
</evidence>
<keyword evidence="7" id="KW-0862">Zinc</keyword>
<dbReference type="GO" id="GO:0005524">
    <property type="term" value="F:ATP binding"/>
    <property type="evidence" value="ECO:0007669"/>
    <property type="project" value="UniProtKB-KW"/>
</dbReference>
<keyword evidence="8" id="KW-0067">ATP-binding</keyword>
<dbReference type="GO" id="GO:0006412">
    <property type="term" value="P:translation"/>
    <property type="evidence" value="ECO:0007669"/>
    <property type="project" value="UniProtKB-KW"/>
</dbReference>
<evidence type="ECO:0000256" key="4">
    <source>
        <dbReference type="ARBA" id="ARBA00022598"/>
    </source>
</evidence>
<dbReference type="Pfam" id="PF01411">
    <property type="entry name" value="tRNA-synt_2c"/>
    <property type="match status" value="1"/>
</dbReference>
<evidence type="ECO:0000256" key="3">
    <source>
        <dbReference type="ARBA" id="ARBA00022555"/>
    </source>
</evidence>
<dbReference type="InterPro" id="IPR002318">
    <property type="entry name" value="Ala-tRNA-lgiase_IIc"/>
</dbReference>
<evidence type="ECO:0000256" key="9">
    <source>
        <dbReference type="ARBA" id="ARBA00022884"/>
    </source>
</evidence>
<evidence type="ECO:0000259" key="13">
    <source>
        <dbReference type="PROSITE" id="PS50860"/>
    </source>
</evidence>
<proteinExistence type="inferred from homology"/>
<feature type="domain" description="Alanyl-transfer RNA synthetases family profile" evidence="13">
    <location>
        <begin position="28"/>
        <end position="419"/>
    </location>
</feature>
<keyword evidence="6" id="KW-0547">Nucleotide-binding</keyword>
<dbReference type="EC" id="6.1.1.7" evidence="2"/>
<dbReference type="InterPro" id="IPR018165">
    <property type="entry name" value="Ala-tRNA-synth_IIc_core"/>
</dbReference>
<dbReference type="GO" id="GO:0046872">
    <property type="term" value="F:metal ion binding"/>
    <property type="evidence" value="ECO:0007669"/>
    <property type="project" value="UniProtKB-KW"/>
</dbReference>
<accession>A0ABD2Q7N2</accession>
<dbReference type="Proteomes" id="UP001626550">
    <property type="component" value="Unassembled WGS sequence"/>
</dbReference>
<dbReference type="PROSITE" id="PS50860">
    <property type="entry name" value="AA_TRNA_LIGASE_II_ALA"/>
    <property type="match status" value="1"/>
</dbReference>
<evidence type="ECO:0000256" key="5">
    <source>
        <dbReference type="ARBA" id="ARBA00022723"/>
    </source>
</evidence>
<reference evidence="14 15" key="1">
    <citation type="submission" date="2024-11" db="EMBL/GenBank/DDBJ databases">
        <title>Adaptive evolution of stress response genes in parasites aligns with host niche diversity.</title>
        <authorList>
            <person name="Hahn C."/>
            <person name="Resl P."/>
        </authorList>
    </citation>
    <scope>NUCLEOTIDE SEQUENCE [LARGE SCALE GENOMIC DNA]</scope>
    <source>
        <strain evidence="14">EGGRZ-B1_66</strain>
        <tissue evidence="14">Body</tissue>
    </source>
</reference>
<dbReference type="AlphaFoldDB" id="A0ABD2Q7N2"/>
<dbReference type="InterPro" id="IPR018162">
    <property type="entry name" value="Ala-tRNA-ligase_IIc_anticod-bd"/>
</dbReference>
<keyword evidence="4" id="KW-0436">Ligase</keyword>
<evidence type="ECO:0000313" key="15">
    <source>
        <dbReference type="Proteomes" id="UP001626550"/>
    </source>
</evidence>
<dbReference type="PANTHER" id="PTHR11777">
    <property type="entry name" value="ALANYL-TRNA SYNTHETASE"/>
    <property type="match status" value="1"/>
</dbReference>
<dbReference type="InterPro" id="IPR018164">
    <property type="entry name" value="Ala-tRNA-synth_IIc_N"/>
</dbReference>
<gene>
    <name evidence="14" type="primary">AARS2_1</name>
    <name evidence="14" type="ORF">Ciccas_005898</name>
</gene>
<dbReference type="SUPFAM" id="SSF55681">
    <property type="entry name" value="Class II aaRS and biotin synthetases"/>
    <property type="match status" value="1"/>
</dbReference>
<evidence type="ECO:0000256" key="10">
    <source>
        <dbReference type="ARBA" id="ARBA00022917"/>
    </source>
</evidence>
<dbReference type="Gene3D" id="3.30.930.10">
    <property type="entry name" value="Bira Bifunctional Protein, Domain 2"/>
    <property type="match status" value="1"/>
</dbReference>
<evidence type="ECO:0000256" key="12">
    <source>
        <dbReference type="ARBA" id="ARBA00048300"/>
    </source>
</evidence>
<sequence length="488" mass="54789">MMDRKLCAVKLEGSLGRTLKISPDIPRLSTKDLRTEFINFFRESQSISTLPSTIIPKRNEGSYFINSGMNQFKSLFLNDHDSDVNQMLSHLIFAVNSQPCIRIGGKMDDLNDVGYDSYHHTMFEMLGNWSFNHLNKERICKQMLNFLCKHLRIPEDAIYVTYFGGDKSTNLPPDLETRDIWLHLGLKDEKLMPFGAKHNFWQADLQSGGGLCGPSTEIHIDLLALGEKESNHENLRCARCFINKDSPIAIELWNAVFITHRRITKPNGESTIIPLKNAHLDTGMGLERLAAIVQGVSSTYDTDAFTEIFRHVQSQLPSQSRYGAVFASILTPKQLSQANNEVLTADVEEAYRDIAYRIVADHSRALAVSIHDGLLPGRQGLGLKLRHLLYRASRAAHLGLSVPDPSALIASTVGLAYEVHRGQMLEEWFSAHNVNHVSGPNAVRPSQLSRSDVEAIINTELKVIVPRLDKLEEAFDSWYINNPSLSSQ</sequence>
<dbReference type="GO" id="GO:0000049">
    <property type="term" value="F:tRNA binding"/>
    <property type="evidence" value="ECO:0007669"/>
    <property type="project" value="UniProtKB-KW"/>
</dbReference>
<evidence type="ECO:0000313" key="14">
    <source>
        <dbReference type="EMBL" id="KAL3315468.1"/>
    </source>
</evidence>
<dbReference type="FunFam" id="3.30.930.10:FF:000011">
    <property type="entry name" value="Alanine--tRNA ligase, cytoplasmic"/>
    <property type="match status" value="1"/>
</dbReference>
<comment type="catalytic activity">
    <reaction evidence="12">
        <text>tRNA(Ala) + L-alanine + ATP = L-alanyl-tRNA(Ala) + AMP + diphosphate</text>
        <dbReference type="Rhea" id="RHEA:12540"/>
        <dbReference type="Rhea" id="RHEA-COMP:9657"/>
        <dbReference type="Rhea" id="RHEA-COMP:9923"/>
        <dbReference type="ChEBI" id="CHEBI:30616"/>
        <dbReference type="ChEBI" id="CHEBI:33019"/>
        <dbReference type="ChEBI" id="CHEBI:57972"/>
        <dbReference type="ChEBI" id="CHEBI:78442"/>
        <dbReference type="ChEBI" id="CHEBI:78497"/>
        <dbReference type="ChEBI" id="CHEBI:456215"/>
        <dbReference type="EC" id="6.1.1.7"/>
    </reaction>
</comment>
<keyword evidence="15" id="KW-1185">Reference proteome</keyword>
<dbReference type="InterPro" id="IPR045864">
    <property type="entry name" value="aa-tRNA-synth_II/BPL/LPL"/>
</dbReference>